<dbReference type="InterPro" id="IPR006640">
    <property type="entry name" value="SprT-like_domain"/>
</dbReference>
<dbReference type="Pfam" id="PF10263">
    <property type="entry name" value="SprT-like"/>
    <property type="match status" value="1"/>
</dbReference>
<gene>
    <name evidence="2" type="ORF">NCTC10122_00217</name>
</gene>
<proteinExistence type="predicted"/>
<evidence type="ECO:0000313" key="3">
    <source>
        <dbReference type="Proteomes" id="UP000290942"/>
    </source>
</evidence>
<dbReference type="EMBL" id="LR214970">
    <property type="protein sequence ID" value="VEU60621.1"/>
    <property type="molecule type" value="Genomic_DNA"/>
</dbReference>
<organism evidence="2 3">
    <name type="scientific">Mycoplasmopsis bovigenitalium</name>
    <dbReference type="NCBI Taxonomy" id="2112"/>
    <lineage>
        <taxon>Bacteria</taxon>
        <taxon>Bacillati</taxon>
        <taxon>Mycoplasmatota</taxon>
        <taxon>Mycoplasmoidales</taxon>
        <taxon>Metamycoplasmataceae</taxon>
        <taxon>Mycoplasmopsis</taxon>
    </lineage>
</organism>
<name>A0A449A8R3_9BACT</name>
<feature type="domain" description="SprT-like" evidence="1">
    <location>
        <begin position="183"/>
        <end position="246"/>
    </location>
</feature>
<sequence length="268" mass="32152">MSSEFVKFYSHNNDKYRLLYKKRNSHACYKYVTCLHIVIYELNKVILVNYCTEKSIENLLQNITSTFRNQINIVRGIVPFLSLRTHKKMFILGTEYDAKILFLNKKSTKPLIDFENKKVTFFLPKSIENKLKTQNKQVIEIMTNYLELIIKNTHESIEEKINRKIPYMIKSLNGAYGKYIHSLQDVEAFTNKEDFKNIIYYTKYLFFYPEAKIKHTIEHEFAHFITWEQNRIGGHGPVFRNTLTNLCSDFKEHEKVKKLYYGWFIEEY</sequence>
<reference evidence="2 3" key="1">
    <citation type="submission" date="2019-01" db="EMBL/GenBank/DDBJ databases">
        <authorList>
            <consortium name="Pathogen Informatics"/>
        </authorList>
    </citation>
    <scope>NUCLEOTIDE SEQUENCE [LARGE SCALE GENOMIC DNA]</scope>
    <source>
        <strain evidence="2 3">NCTC10122</strain>
    </source>
</reference>
<dbReference type="GO" id="GO:0006950">
    <property type="term" value="P:response to stress"/>
    <property type="evidence" value="ECO:0007669"/>
    <property type="project" value="UniProtKB-ARBA"/>
</dbReference>
<protein>
    <recommendedName>
        <fullName evidence="1">SprT-like domain-containing protein</fullName>
    </recommendedName>
</protein>
<dbReference type="Proteomes" id="UP000290942">
    <property type="component" value="Chromosome"/>
</dbReference>
<evidence type="ECO:0000259" key="1">
    <source>
        <dbReference type="Pfam" id="PF10263"/>
    </source>
</evidence>
<evidence type="ECO:0000313" key="2">
    <source>
        <dbReference type="EMBL" id="VEU60621.1"/>
    </source>
</evidence>
<dbReference type="AlphaFoldDB" id="A0A449A8R3"/>
<accession>A0A449A8R3</accession>